<dbReference type="GO" id="GO:0015385">
    <property type="term" value="F:sodium:proton antiporter activity"/>
    <property type="evidence" value="ECO:0007669"/>
    <property type="project" value="UniProtKB-UniRule"/>
</dbReference>
<feature type="transmembrane region" description="Helical" evidence="7">
    <location>
        <begin position="153"/>
        <end position="172"/>
    </location>
</feature>
<dbReference type="Pfam" id="PF06965">
    <property type="entry name" value="Na_H_antiport_1"/>
    <property type="match status" value="1"/>
</dbReference>
<evidence type="ECO:0000256" key="3">
    <source>
        <dbReference type="ARBA" id="ARBA00022692"/>
    </source>
</evidence>
<reference evidence="9" key="1">
    <citation type="submission" date="2017-05" db="EMBL/GenBank/DDBJ databases">
        <authorList>
            <person name="Sung H."/>
        </authorList>
    </citation>
    <scope>NUCLEOTIDE SEQUENCE [LARGE SCALE GENOMIC DNA]</scope>
    <source>
        <strain evidence="9">AMac2203</strain>
    </source>
</reference>
<dbReference type="Proteomes" id="UP000243793">
    <property type="component" value="Chromosome"/>
</dbReference>
<gene>
    <name evidence="7" type="primary">nhaA</name>
    <name evidence="8" type="ORF">CBP12_07845</name>
</gene>
<feature type="transmembrane region" description="Helical" evidence="7">
    <location>
        <begin position="360"/>
        <end position="381"/>
    </location>
</feature>
<evidence type="ECO:0000256" key="7">
    <source>
        <dbReference type="HAMAP-Rule" id="MF_01844"/>
    </source>
</evidence>
<keyword evidence="5 7" id="KW-0472">Membrane</keyword>
<dbReference type="GO" id="GO:0005886">
    <property type="term" value="C:plasma membrane"/>
    <property type="evidence" value="ECO:0007669"/>
    <property type="project" value="UniProtKB-SubCell"/>
</dbReference>
<dbReference type="NCBIfam" id="NF007111">
    <property type="entry name" value="PRK09560.1"/>
    <property type="match status" value="1"/>
</dbReference>
<organism evidence="8 9">
    <name type="scientific">Oceanisphaera avium</name>
    <dbReference type="NCBI Taxonomy" id="1903694"/>
    <lineage>
        <taxon>Bacteria</taxon>
        <taxon>Pseudomonadati</taxon>
        <taxon>Pseudomonadota</taxon>
        <taxon>Gammaproteobacteria</taxon>
        <taxon>Aeromonadales</taxon>
        <taxon>Aeromonadaceae</taxon>
        <taxon>Oceanisphaera</taxon>
    </lineage>
</organism>
<feature type="transmembrane region" description="Helical" evidence="7">
    <location>
        <begin position="252"/>
        <end position="270"/>
    </location>
</feature>
<feature type="transmembrane region" description="Helical" evidence="7">
    <location>
        <begin position="125"/>
        <end position="144"/>
    </location>
</feature>
<dbReference type="NCBIfam" id="NF007112">
    <property type="entry name" value="PRK09561.1"/>
    <property type="match status" value="1"/>
</dbReference>
<dbReference type="PANTHER" id="PTHR30341">
    <property type="entry name" value="SODIUM ION/PROTON ANTIPORTER NHAA-RELATED"/>
    <property type="match status" value="1"/>
</dbReference>
<evidence type="ECO:0000256" key="2">
    <source>
        <dbReference type="ARBA" id="ARBA00022475"/>
    </source>
</evidence>
<comment type="subcellular location">
    <subcellularLocation>
        <location evidence="1">Cell inner membrane</location>
        <topology evidence="1">Multi-pass membrane protein</topology>
    </subcellularLocation>
    <subcellularLocation>
        <location evidence="7">Cell membrane</location>
        <topology evidence="7">Multi-pass membrane protein</topology>
    </subcellularLocation>
</comment>
<dbReference type="RefSeq" id="WP_086963938.1">
    <property type="nucleotide sequence ID" value="NZ_CP021376.1"/>
</dbReference>
<keyword evidence="7" id="KW-0915">Sodium</keyword>
<keyword evidence="2 7" id="KW-1003">Cell membrane</keyword>
<dbReference type="KEGG" id="ocm:CBP12_07845"/>
<proteinExistence type="inferred from homology"/>
<evidence type="ECO:0000313" key="9">
    <source>
        <dbReference type="Proteomes" id="UP000243793"/>
    </source>
</evidence>
<dbReference type="HAMAP" id="MF_01844">
    <property type="entry name" value="NhaA"/>
    <property type="match status" value="1"/>
</dbReference>
<dbReference type="NCBIfam" id="TIGR00773">
    <property type="entry name" value="NhaA"/>
    <property type="match status" value="1"/>
</dbReference>
<comment type="similarity">
    <text evidence="7">Belongs to the NhaA Na(+)/H(+) (TC 2.A.33) antiporter family.</text>
</comment>
<dbReference type="GO" id="GO:0006885">
    <property type="term" value="P:regulation of pH"/>
    <property type="evidence" value="ECO:0007669"/>
    <property type="project" value="UniProtKB-UniRule"/>
</dbReference>
<comment type="function">
    <text evidence="7">Na(+)/H(+) antiporter that extrudes sodium in exchange for external protons.</text>
</comment>
<accession>A0A1Y0CXP6</accession>
<evidence type="ECO:0000256" key="4">
    <source>
        <dbReference type="ARBA" id="ARBA00022989"/>
    </source>
</evidence>
<feature type="transmembrane region" description="Helical" evidence="7">
    <location>
        <begin position="94"/>
        <end position="113"/>
    </location>
</feature>
<dbReference type="Gene3D" id="1.20.1530.10">
    <property type="entry name" value="Na+/H+ antiporter like domain"/>
    <property type="match status" value="1"/>
</dbReference>
<keyword evidence="4 7" id="KW-1133">Transmembrane helix</keyword>
<dbReference type="OrthoDB" id="9808135at2"/>
<sequence>MNDVLKRFLALESAGGILLIVAAFIAMVMANTGLSGIYQQVLDTQVQLRISSLNLDKTLSHWVNDGMMAVFFLLIGLEVKRELVSGALSTREKALFPAIAAVGGMLFPALWFLVFNAGEAGAHGWAIPTATDIAFALGVIALLGKRVPLSLKIFLLALAIIDDLGAIIIIALFYNQGLMLPALAVAVAGIAALFWLNRSQVHNLVPYLVIGWVVWAAVLKSGIHATVAGVILGFLIPLYGRKFSPSQALEKFLHPWCVFFILPLFAFVNAGVSLQGVSFSDLASPLPLGIMAGLLFGKPMGIFLSSWLAVRVGVAHLPAGVCMKQIFAVSVLCGIGFTMSIFIASLAFAHTPELATLSRLGILLGSTMAACLGYALLHRILPHPATKAARRMEYSAKSSR</sequence>
<evidence type="ECO:0000256" key="6">
    <source>
        <dbReference type="ARBA" id="ARBA00023201"/>
    </source>
</evidence>
<evidence type="ECO:0000313" key="8">
    <source>
        <dbReference type="EMBL" id="ART80069.1"/>
    </source>
</evidence>
<keyword evidence="7" id="KW-0406">Ion transport</keyword>
<keyword evidence="9" id="KW-1185">Reference proteome</keyword>
<dbReference type="InterPro" id="IPR004670">
    <property type="entry name" value="NhaA"/>
</dbReference>
<dbReference type="AlphaFoldDB" id="A0A1Y0CXP6"/>
<evidence type="ECO:0000256" key="5">
    <source>
        <dbReference type="ARBA" id="ARBA00023136"/>
    </source>
</evidence>
<comment type="catalytic activity">
    <reaction evidence="7">
        <text>Na(+)(in) + 2 H(+)(out) = Na(+)(out) + 2 H(+)(in)</text>
        <dbReference type="Rhea" id="RHEA:29251"/>
        <dbReference type="ChEBI" id="CHEBI:15378"/>
        <dbReference type="ChEBI" id="CHEBI:29101"/>
    </reaction>
</comment>
<feature type="transmembrane region" description="Helical" evidence="7">
    <location>
        <begin position="201"/>
        <end position="217"/>
    </location>
</feature>
<keyword evidence="6 7" id="KW-0739">Sodium transport</keyword>
<feature type="transmembrane region" description="Helical" evidence="7">
    <location>
        <begin position="223"/>
        <end position="240"/>
    </location>
</feature>
<keyword evidence="7" id="KW-0813">Transport</keyword>
<feature type="transmembrane region" description="Helical" evidence="7">
    <location>
        <begin position="16"/>
        <end position="39"/>
    </location>
</feature>
<dbReference type="EMBL" id="CP021376">
    <property type="protein sequence ID" value="ART80069.1"/>
    <property type="molecule type" value="Genomic_DNA"/>
</dbReference>
<dbReference type="PANTHER" id="PTHR30341:SF0">
    <property type="entry name" value="NA(+)_H(+) ANTIPORTER NHAA"/>
    <property type="match status" value="1"/>
</dbReference>
<keyword evidence="7" id="KW-0050">Antiport</keyword>
<feature type="transmembrane region" description="Helical" evidence="7">
    <location>
        <begin position="290"/>
        <end position="314"/>
    </location>
</feature>
<protein>
    <recommendedName>
        <fullName evidence="7">Na(+)/H(+) antiporter NhaA</fullName>
    </recommendedName>
    <alternativeName>
        <fullName evidence="7">Sodium/proton antiporter NhaA</fullName>
    </alternativeName>
</protein>
<feature type="transmembrane region" description="Helical" evidence="7">
    <location>
        <begin position="326"/>
        <end position="348"/>
    </location>
</feature>
<evidence type="ECO:0000256" key="1">
    <source>
        <dbReference type="ARBA" id="ARBA00004429"/>
    </source>
</evidence>
<feature type="transmembrane region" description="Helical" evidence="7">
    <location>
        <begin position="178"/>
        <end position="196"/>
    </location>
</feature>
<dbReference type="InterPro" id="IPR023171">
    <property type="entry name" value="Na/H_antiporter_dom_sf"/>
</dbReference>
<name>A0A1Y0CXP6_9GAMM</name>
<keyword evidence="3 7" id="KW-0812">Transmembrane</keyword>